<protein>
    <submittedName>
        <fullName evidence="2">Uncharacterized protein</fullName>
    </submittedName>
</protein>
<reference evidence="2" key="1">
    <citation type="submission" date="2021-12" db="EMBL/GenBank/DDBJ databases">
        <title>Convergent genome expansion in fungi linked to evolution of root-endophyte symbiosis.</title>
        <authorList>
            <consortium name="DOE Joint Genome Institute"/>
            <person name="Ke Y.-H."/>
            <person name="Bonito G."/>
            <person name="Liao H.-L."/>
            <person name="Looney B."/>
            <person name="Rojas-Flechas A."/>
            <person name="Nash J."/>
            <person name="Hameed K."/>
            <person name="Schadt C."/>
            <person name="Martin F."/>
            <person name="Crous P.W."/>
            <person name="Miettinen O."/>
            <person name="Magnuson J.K."/>
            <person name="Labbe J."/>
            <person name="Jacobson D."/>
            <person name="Doktycz M.J."/>
            <person name="Veneault-Fourrey C."/>
            <person name="Kuo A."/>
            <person name="Mondo S."/>
            <person name="Calhoun S."/>
            <person name="Riley R."/>
            <person name="Ohm R."/>
            <person name="LaButti K."/>
            <person name="Andreopoulos B."/>
            <person name="Pangilinan J."/>
            <person name="Nolan M."/>
            <person name="Tritt A."/>
            <person name="Clum A."/>
            <person name="Lipzen A."/>
            <person name="Daum C."/>
            <person name="Barry K."/>
            <person name="Grigoriev I.V."/>
            <person name="Vilgalys R."/>
        </authorList>
    </citation>
    <scope>NUCLEOTIDE SEQUENCE</scope>
    <source>
        <strain evidence="2">PMI_201</strain>
    </source>
</reference>
<evidence type="ECO:0000313" key="2">
    <source>
        <dbReference type="EMBL" id="KAH8702590.1"/>
    </source>
</evidence>
<evidence type="ECO:0000313" key="3">
    <source>
        <dbReference type="Proteomes" id="UP001201262"/>
    </source>
</evidence>
<keyword evidence="1" id="KW-0472">Membrane</keyword>
<keyword evidence="1" id="KW-0812">Transmembrane</keyword>
<dbReference type="AlphaFoldDB" id="A0AAD4PZG4"/>
<proteinExistence type="predicted"/>
<keyword evidence="1" id="KW-1133">Transmembrane helix</keyword>
<dbReference type="Proteomes" id="UP001201262">
    <property type="component" value="Unassembled WGS sequence"/>
</dbReference>
<dbReference type="EMBL" id="JAJTJA010000003">
    <property type="protein sequence ID" value="KAH8702590.1"/>
    <property type="molecule type" value="Genomic_DNA"/>
</dbReference>
<gene>
    <name evidence="2" type="ORF">BGW36DRAFT_373171</name>
</gene>
<organism evidence="2 3">
    <name type="scientific">Talaromyces proteolyticus</name>
    <dbReference type="NCBI Taxonomy" id="1131652"/>
    <lineage>
        <taxon>Eukaryota</taxon>
        <taxon>Fungi</taxon>
        <taxon>Dikarya</taxon>
        <taxon>Ascomycota</taxon>
        <taxon>Pezizomycotina</taxon>
        <taxon>Eurotiomycetes</taxon>
        <taxon>Eurotiomycetidae</taxon>
        <taxon>Eurotiales</taxon>
        <taxon>Trichocomaceae</taxon>
        <taxon>Talaromyces</taxon>
        <taxon>Talaromyces sect. Bacilispori</taxon>
    </lineage>
</organism>
<evidence type="ECO:0000256" key="1">
    <source>
        <dbReference type="SAM" id="Phobius"/>
    </source>
</evidence>
<sequence>MHSGSSYYHRSFFPHAFFRMGWLGSMQILPCYSDPAQRRTTPYRQSNIAVAGDRPRVTRPALILTSAAGPQNALIRRVSTDSAESNEIIASQHLPLFPNPMQVPLVAGSIITKTVLSEILEKLQRLFIRCLDLIIIIMMYQWILLLDVIIIYYAVHVVQWPTWDVLATR</sequence>
<name>A0AAD4PZG4_9EURO</name>
<comment type="caution">
    <text evidence="2">The sequence shown here is derived from an EMBL/GenBank/DDBJ whole genome shotgun (WGS) entry which is preliminary data.</text>
</comment>
<feature type="transmembrane region" description="Helical" evidence="1">
    <location>
        <begin position="130"/>
        <end position="155"/>
    </location>
</feature>
<accession>A0AAD4PZG4</accession>
<dbReference type="GeneID" id="70245848"/>
<keyword evidence="3" id="KW-1185">Reference proteome</keyword>
<dbReference type="RefSeq" id="XP_046075966.1">
    <property type="nucleotide sequence ID" value="XM_046215561.1"/>
</dbReference>